<dbReference type="EMBL" id="FOEN01000003">
    <property type="protein sequence ID" value="SEP92413.1"/>
    <property type="molecule type" value="Genomic_DNA"/>
</dbReference>
<dbReference type="InterPro" id="IPR029100">
    <property type="entry name" value="Ntox50"/>
</dbReference>
<evidence type="ECO:0000313" key="2">
    <source>
        <dbReference type="EMBL" id="SEP92413.1"/>
    </source>
</evidence>
<feature type="domain" description="Bacterial toxin 50" evidence="1">
    <location>
        <begin position="203"/>
        <end position="291"/>
    </location>
</feature>
<organism evidence="2 3">
    <name type="scientific">Ignavigranum ruoffiae</name>
    <dbReference type="NCBI Taxonomy" id="89093"/>
    <lineage>
        <taxon>Bacteria</taxon>
        <taxon>Bacillati</taxon>
        <taxon>Bacillota</taxon>
        <taxon>Bacilli</taxon>
        <taxon>Lactobacillales</taxon>
        <taxon>Aerococcaceae</taxon>
        <taxon>Ignavigranum</taxon>
    </lineage>
</organism>
<evidence type="ECO:0000259" key="1">
    <source>
        <dbReference type="Pfam" id="PF15542"/>
    </source>
</evidence>
<dbReference type="Proteomes" id="UP000198833">
    <property type="component" value="Unassembled WGS sequence"/>
</dbReference>
<reference evidence="2 3" key="1">
    <citation type="submission" date="2016-10" db="EMBL/GenBank/DDBJ databases">
        <authorList>
            <person name="de Groot N.N."/>
        </authorList>
    </citation>
    <scope>NUCLEOTIDE SEQUENCE [LARGE SCALE GENOMIC DNA]</scope>
    <source>
        <strain evidence="2 3">DSM 15695</strain>
    </source>
</reference>
<evidence type="ECO:0000313" key="3">
    <source>
        <dbReference type="Proteomes" id="UP000198833"/>
    </source>
</evidence>
<keyword evidence="3" id="KW-1185">Reference proteome</keyword>
<sequence>MYYNIAKKVIEPMMVDNHGVVAENCRQTQSLLNKQANLGIVGQKPELNNDRIQGIVQRIADEDNFDDIKWILDEPIVNFSQSIVDDSIKSNADLHYKAGLSPKIVRTANAGCCEWCSKMVGSFDYPSGLPPDVFRRHGHCRCEVHYHPGDGKKQNVWDKKWNREDEADKIKKRISFSKSHNISKVSNHIVRDYLTRKDVKDMINKEKQLRHLEKTRDEGRSYMYGDLVTSQLKYHRLKGTGIPIMSIKGWTNKERVADNQPLGVYQDENGTKYESRHGIIIYSKSGSHIYPTREE</sequence>
<accession>A0A1H9BV38</accession>
<dbReference type="Pfam" id="PF15542">
    <property type="entry name" value="Ntox50"/>
    <property type="match status" value="1"/>
</dbReference>
<dbReference type="STRING" id="89093.SAMN04488558_103103"/>
<proteinExistence type="predicted"/>
<protein>
    <submittedName>
        <fullName evidence="2">Toxin 50</fullName>
    </submittedName>
</protein>
<name>A0A1H9BV38_9LACT</name>
<gene>
    <name evidence="2" type="ORF">SAMN04488558_103103</name>
</gene>
<dbReference type="AlphaFoldDB" id="A0A1H9BV38"/>